<accession>A0A0K2UB52</accession>
<reference evidence="1" key="1">
    <citation type="submission" date="2014-05" db="EMBL/GenBank/DDBJ databases">
        <authorList>
            <person name="Chronopoulou M."/>
        </authorList>
    </citation>
    <scope>NUCLEOTIDE SEQUENCE</scope>
    <source>
        <tissue evidence="1">Whole organism</tissue>
    </source>
</reference>
<sequence length="56" mass="6670">MFEIWMEMTTIIAAFQTLILARFEIANAFLHMEAWDKFFLFSLVPAIVWLRNDTSQ</sequence>
<organism evidence="1">
    <name type="scientific">Lepeophtheirus salmonis</name>
    <name type="common">Salmon louse</name>
    <name type="synonym">Caligus salmonis</name>
    <dbReference type="NCBI Taxonomy" id="72036"/>
    <lineage>
        <taxon>Eukaryota</taxon>
        <taxon>Metazoa</taxon>
        <taxon>Ecdysozoa</taxon>
        <taxon>Arthropoda</taxon>
        <taxon>Crustacea</taxon>
        <taxon>Multicrustacea</taxon>
        <taxon>Hexanauplia</taxon>
        <taxon>Copepoda</taxon>
        <taxon>Siphonostomatoida</taxon>
        <taxon>Caligidae</taxon>
        <taxon>Lepeophtheirus</taxon>
    </lineage>
</organism>
<dbReference type="EMBL" id="HACA01017949">
    <property type="protein sequence ID" value="CDW35310.1"/>
    <property type="molecule type" value="Transcribed_RNA"/>
</dbReference>
<proteinExistence type="predicted"/>
<evidence type="ECO:0000313" key="1">
    <source>
        <dbReference type="EMBL" id="CDW35310.1"/>
    </source>
</evidence>
<protein>
    <submittedName>
        <fullName evidence="1">Uncharacterized protein</fullName>
    </submittedName>
</protein>
<name>A0A0K2UB52_LEPSM</name>
<dbReference type="AlphaFoldDB" id="A0A0K2UB52"/>